<organism evidence="1 2">
    <name type="scientific">Candidatus Brennerbacteria bacterium RIFOXYD1_FULL_41_16</name>
    <dbReference type="NCBI Taxonomy" id="1797529"/>
    <lineage>
        <taxon>Bacteria</taxon>
        <taxon>Candidatus Brenneribacteriota</taxon>
    </lineage>
</organism>
<gene>
    <name evidence="1" type="ORF">A2570_03415</name>
</gene>
<dbReference type="Proteomes" id="UP000178570">
    <property type="component" value="Unassembled WGS sequence"/>
</dbReference>
<evidence type="ECO:0000313" key="2">
    <source>
        <dbReference type="Proteomes" id="UP000178570"/>
    </source>
</evidence>
<name>A0A1G1XJU6_9BACT</name>
<sequence length="80" mass="9155">MAQIKLDNFDKEGFIAELDRSIGVLGVEENKKYLGGLEDMNNLWSQVKNKLFDGVIDIDLFHQLKIAVDNIRSQSEINFL</sequence>
<accession>A0A1G1XJU6</accession>
<dbReference type="AlphaFoldDB" id="A0A1G1XJU6"/>
<protein>
    <submittedName>
        <fullName evidence="1">Uncharacterized protein</fullName>
    </submittedName>
</protein>
<evidence type="ECO:0000313" key="1">
    <source>
        <dbReference type="EMBL" id="OGY40299.1"/>
    </source>
</evidence>
<proteinExistence type="predicted"/>
<dbReference type="EMBL" id="MHHY01000009">
    <property type="protein sequence ID" value="OGY40299.1"/>
    <property type="molecule type" value="Genomic_DNA"/>
</dbReference>
<reference evidence="1 2" key="1">
    <citation type="journal article" date="2016" name="Nat. Commun.">
        <title>Thousands of microbial genomes shed light on interconnected biogeochemical processes in an aquifer system.</title>
        <authorList>
            <person name="Anantharaman K."/>
            <person name="Brown C.T."/>
            <person name="Hug L.A."/>
            <person name="Sharon I."/>
            <person name="Castelle C.J."/>
            <person name="Probst A.J."/>
            <person name="Thomas B.C."/>
            <person name="Singh A."/>
            <person name="Wilkins M.J."/>
            <person name="Karaoz U."/>
            <person name="Brodie E.L."/>
            <person name="Williams K.H."/>
            <person name="Hubbard S.S."/>
            <person name="Banfield J.F."/>
        </authorList>
    </citation>
    <scope>NUCLEOTIDE SEQUENCE [LARGE SCALE GENOMIC DNA]</scope>
</reference>
<dbReference type="STRING" id="1797529.A2570_03415"/>
<comment type="caution">
    <text evidence="1">The sequence shown here is derived from an EMBL/GenBank/DDBJ whole genome shotgun (WGS) entry which is preliminary data.</text>
</comment>